<gene>
    <name evidence="2" type="ORF">B296_00021509</name>
</gene>
<proteinExistence type="predicted"/>
<evidence type="ECO:0000313" key="2">
    <source>
        <dbReference type="EMBL" id="RRT58270.1"/>
    </source>
</evidence>
<evidence type="ECO:0000256" key="1">
    <source>
        <dbReference type="SAM" id="MobiDB-lite"/>
    </source>
</evidence>
<evidence type="ECO:0000313" key="3">
    <source>
        <dbReference type="Proteomes" id="UP000287651"/>
    </source>
</evidence>
<dbReference type="EMBL" id="AMZH03008770">
    <property type="protein sequence ID" value="RRT58270.1"/>
    <property type="molecule type" value="Genomic_DNA"/>
</dbReference>
<feature type="compositionally biased region" description="Basic and acidic residues" evidence="1">
    <location>
        <begin position="117"/>
        <end position="129"/>
    </location>
</feature>
<dbReference type="Proteomes" id="UP000287651">
    <property type="component" value="Unassembled WGS sequence"/>
</dbReference>
<accession>A0A426Z2R9</accession>
<reference evidence="2 3" key="1">
    <citation type="journal article" date="2014" name="Agronomy (Basel)">
        <title>A Draft Genome Sequence for Ensete ventricosum, the Drought-Tolerant Tree Against Hunger.</title>
        <authorList>
            <person name="Harrison J."/>
            <person name="Moore K.A."/>
            <person name="Paszkiewicz K."/>
            <person name="Jones T."/>
            <person name="Grant M."/>
            <person name="Ambacheew D."/>
            <person name="Muzemil S."/>
            <person name="Studholme D.J."/>
        </authorList>
    </citation>
    <scope>NUCLEOTIDE SEQUENCE [LARGE SCALE GENOMIC DNA]</scope>
</reference>
<name>A0A426Z2R9_ENSVE</name>
<feature type="region of interest" description="Disordered" evidence="1">
    <location>
        <begin position="75"/>
        <end position="132"/>
    </location>
</feature>
<sequence>MTEAAVELDCYSAYICLREPNKSEDKAEEANVSIKEAKENRIGASPVIGCQRPCMGVAICLSIDQEELLGEHRGFKAGGQKGRGSDNKSKGAQLPKSQVSVRMKMDSEDPQCGKGESTNHEERDEKYEATDNSSMGMAAPWYRKSETSVESSIPCSHGGRVLVVKGVKKVENAEVNSKYKDKAEGQRLKNFIRSMLMGFSSR</sequence>
<protein>
    <submittedName>
        <fullName evidence="2">Uncharacterized protein</fullName>
    </submittedName>
</protein>
<organism evidence="2 3">
    <name type="scientific">Ensete ventricosum</name>
    <name type="common">Abyssinian banana</name>
    <name type="synonym">Musa ensete</name>
    <dbReference type="NCBI Taxonomy" id="4639"/>
    <lineage>
        <taxon>Eukaryota</taxon>
        <taxon>Viridiplantae</taxon>
        <taxon>Streptophyta</taxon>
        <taxon>Embryophyta</taxon>
        <taxon>Tracheophyta</taxon>
        <taxon>Spermatophyta</taxon>
        <taxon>Magnoliopsida</taxon>
        <taxon>Liliopsida</taxon>
        <taxon>Zingiberales</taxon>
        <taxon>Musaceae</taxon>
        <taxon>Ensete</taxon>
    </lineage>
</organism>
<comment type="caution">
    <text evidence="2">The sequence shown here is derived from an EMBL/GenBank/DDBJ whole genome shotgun (WGS) entry which is preliminary data.</text>
</comment>
<dbReference type="AlphaFoldDB" id="A0A426Z2R9"/>